<evidence type="ECO:0000313" key="1">
    <source>
        <dbReference type="EMBL" id="QLI05341.1"/>
    </source>
</evidence>
<dbReference type="GO" id="GO:0008168">
    <property type="term" value="F:methyltransferase activity"/>
    <property type="evidence" value="ECO:0007669"/>
    <property type="project" value="UniProtKB-KW"/>
</dbReference>
<accession>A0A7H9CI46</accession>
<proteinExistence type="predicted"/>
<keyword evidence="1" id="KW-0808">Transferase</keyword>
<gene>
    <name evidence="1" type="ORF">CINF_0827</name>
</gene>
<dbReference type="Gene3D" id="3.40.50.150">
    <property type="entry name" value="Vaccinia Virus protein VP39"/>
    <property type="match status" value="1"/>
</dbReference>
<dbReference type="RefSeq" id="WP_179975851.1">
    <property type="nucleotide sequence ID" value="NZ_CP049075.1"/>
</dbReference>
<dbReference type="EMBL" id="CP049075">
    <property type="protein sequence ID" value="QLI05341.1"/>
    <property type="molecule type" value="Genomic_DNA"/>
</dbReference>
<protein>
    <submittedName>
        <fullName evidence="1">Methyltransferase</fullName>
    </submittedName>
</protein>
<reference evidence="1 2" key="1">
    <citation type="submission" date="2020-02" db="EMBL/GenBank/DDBJ databases">
        <title>Complete genome sequence of the novel Campylobacter species Candidatus Campylobacter infans.</title>
        <authorList>
            <person name="Duim B."/>
            <person name="Zomer A."/>
            <person name="van der Graaf L."/>
            <person name="Wagenaar J."/>
        </authorList>
    </citation>
    <scope>NUCLEOTIDE SEQUENCE [LARGE SCALE GENOMIC DNA]</scope>
    <source>
        <strain evidence="1 2">19S00001</strain>
    </source>
</reference>
<dbReference type="InterPro" id="IPR029063">
    <property type="entry name" value="SAM-dependent_MTases_sf"/>
</dbReference>
<sequence length="222" mass="25616">MYKDLKGLKFPDNAVIKFFFKEHLGEKCGKVLEYACSNGNNLSLFASYGWECLGVDLSQLNIQNALFNFKEILKAQKFSFFEENILDFAKAHKGVQADVFLVPNVVNYLRREDFLALLKSAKEFKAYKENALFFLRTRGIKDYRYGLGKKIAHNSFLLDCDESTGELNCINTLYQEYELVGYLQEFLGLYDFKVLSYESTNVMGADERLVNDADIVIYGRIR</sequence>
<dbReference type="SUPFAM" id="SSF53335">
    <property type="entry name" value="S-adenosyl-L-methionine-dependent methyltransferases"/>
    <property type="match status" value="1"/>
</dbReference>
<organism evidence="1 2">
    <name type="scientific">Candidatus Campylobacter infans</name>
    <dbReference type="NCBI Taxonomy" id="2561898"/>
    <lineage>
        <taxon>Bacteria</taxon>
        <taxon>Pseudomonadati</taxon>
        <taxon>Campylobacterota</taxon>
        <taxon>Epsilonproteobacteria</taxon>
        <taxon>Campylobacterales</taxon>
        <taxon>Campylobacteraceae</taxon>
        <taxon>Campylobacter</taxon>
    </lineage>
</organism>
<name>A0A7H9CI46_9BACT</name>
<dbReference type="KEGG" id="cinf:CINF_0827"/>
<dbReference type="Proteomes" id="UP000509414">
    <property type="component" value="Chromosome"/>
</dbReference>
<evidence type="ECO:0000313" key="2">
    <source>
        <dbReference type="Proteomes" id="UP000509414"/>
    </source>
</evidence>
<keyword evidence="1" id="KW-0489">Methyltransferase</keyword>
<dbReference type="Pfam" id="PF13489">
    <property type="entry name" value="Methyltransf_23"/>
    <property type="match status" value="1"/>
</dbReference>
<dbReference type="GO" id="GO:0032259">
    <property type="term" value="P:methylation"/>
    <property type="evidence" value="ECO:0007669"/>
    <property type="project" value="UniProtKB-KW"/>
</dbReference>
<dbReference type="AlphaFoldDB" id="A0A7H9CI46"/>
<keyword evidence="2" id="KW-1185">Reference proteome</keyword>